<dbReference type="EMBL" id="JBGBPQ010000011">
    <property type="protein sequence ID" value="KAL1516057.1"/>
    <property type="molecule type" value="Genomic_DNA"/>
</dbReference>
<sequence>MCTTPPMRYVTFSRVRYEISVDEYATISPKRCAVTDSCDGCWIAVVFLKSLFSCSKLGEACCMRQPRGQALSLFERCMRRRHAVGSHRCCLQIVMLTLQATWVN</sequence>
<dbReference type="AlphaFoldDB" id="A0AB34J9Q9"/>
<gene>
    <name evidence="1" type="ORF">AB1Y20_002669</name>
</gene>
<keyword evidence="2" id="KW-1185">Reference proteome</keyword>
<comment type="caution">
    <text evidence="1">The sequence shown here is derived from an EMBL/GenBank/DDBJ whole genome shotgun (WGS) entry which is preliminary data.</text>
</comment>
<evidence type="ECO:0000313" key="1">
    <source>
        <dbReference type="EMBL" id="KAL1516057.1"/>
    </source>
</evidence>
<name>A0AB34J9Q9_PRYPA</name>
<proteinExistence type="predicted"/>
<organism evidence="1 2">
    <name type="scientific">Prymnesium parvum</name>
    <name type="common">Toxic golden alga</name>
    <dbReference type="NCBI Taxonomy" id="97485"/>
    <lineage>
        <taxon>Eukaryota</taxon>
        <taxon>Haptista</taxon>
        <taxon>Haptophyta</taxon>
        <taxon>Prymnesiophyceae</taxon>
        <taxon>Prymnesiales</taxon>
        <taxon>Prymnesiaceae</taxon>
        <taxon>Prymnesium</taxon>
    </lineage>
</organism>
<dbReference type="Proteomes" id="UP001515480">
    <property type="component" value="Unassembled WGS sequence"/>
</dbReference>
<reference evidence="1 2" key="1">
    <citation type="journal article" date="2024" name="Science">
        <title>Giant polyketide synthase enzymes in the biosynthesis of giant marine polyether toxins.</title>
        <authorList>
            <person name="Fallon T.R."/>
            <person name="Shende V.V."/>
            <person name="Wierzbicki I.H."/>
            <person name="Pendleton A.L."/>
            <person name="Watervoot N.F."/>
            <person name="Auber R.P."/>
            <person name="Gonzalez D.J."/>
            <person name="Wisecaver J.H."/>
            <person name="Moore B.S."/>
        </authorList>
    </citation>
    <scope>NUCLEOTIDE SEQUENCE [LARGE SCALE GENOMIC DNA]</scope>
    <source>
        <strain evidence="1 2">12B1</strain>
    </source>
</reference>
<accession>A0AB34J9Q9</accession>
<protein>
    <submittedName>
        <fullName evidence="1">Uncharacterized protein</fullName>
    </submittedName>
</protein>
<evidence type="ECO:0000313" key="2">
    <source>
        <dbReference type="Proteomes" id="UP001515480"/>
    </source>
</evidence>